<evidence type="ECO:0000256" key="6">
    <source>
        <dbReference type="SAM" id="MobiDB-lite"/>
    </source>
</evidence>
<dbReference type="EMBL" id="CP036434">
    <property type="protein sequence ID" value="QDV08346.1"/>
    <property type="molecule type" value="Genomic_DNA"/>
</dbReference>
<gene>
    <name evidence="7" type="ORF">Poly30_38840</name>
</gene>
<dbReference type="InterPro" id="IPR051906">
    <property type="entry name" value="TolC-like"/>
</dbReference>
<dbReference type="RefSeq" id="WP_145200836.1">
    <property type="nucleotide sequence ID" value="NZ_CP036434.1"/>
</dbReference>
<comment type="subcellular location">
    <subcellularLocation>
        <location evidence="1">Cell outer membrane</location>
    </subcellularLocation>
</comment>
<keyword evidence="8" id="KW-1185">Reference proteome</keyword>
<evidence type="ECO:0000256" key="1">
    <source>
        <dbReference type="ARBA" id="ARBA00004442"/>
    </source>
</evidence>
<dbReference type="Gene3D" id="1.20.1600.10">
    <property type="entry name" value="Outer membrane efflux proteins (OEP)"/>
    <property type="match status" value="1"/>
</dbReference>
<keyword evidence="3" id="KW-0812">Transmembrane</keyword>
<dbReference type="AlphaFoldDB" id="A0A518EW79"/>
<keyword evidence="5" id="KW-0998">Cell outer membrane</keyword>
<reference evidence="7 8" key="1">
    <citation type="submission" date="2019-02" db="EMBL/GenBank/DDBJ databases">
        <title>Deep-cultivation of Planctomycetes and their phenomic and genomic characterization uncovers novel biology.</title>
        <authorList>
            <person name="Wiegand S."/>
            <person name="Jogler M."/>
            <person name="Boedeker C."/>
            <person name="Pinto D."/>
            <person name="Vollmers J."/>
            <person name="Rivas-Marin E."/>
            <person name="Kohn T."/>
            <person name="Peeters S.H."/>
            <person name="Heuer A."/>
            <person name="Rast P."/>
            <person name="Oberbeckmann S."/>
            <person name="Bunk B."/>
            <person name="Jeske O."/>
            <person name="Meyerdierks A."/>
            <person name="Storesund J.E."/>
            <person name="Kallscheuer N."/>
            <person name="Luecker S."/>
            <person name="Lage O.M."/>
            <person name="Pohl T."/>
            <person name="Merkel B.J."/>
            <person name="Hornburger P."/>
            <person name="Mueller R.-W."/>
            <person name="Bruemmer F."/>
            <person name="Labrenz M."/>
            <person name="Spormann A.M."/>
            <person name="Op den Camp H."/>
            <person name="Overmann J."/>
            <person name="Amann R."/>
            <person name="Jetten M.S.M."/>
            <person name="Mascher T."/>
            <person name="Medema M.H."/>
            <person name="Devos D.P."/>
            <person name="Kaster A.-K."/>
            <person name="Ovreas L."/>
            <person name="Rohde M."/>
            <person name="Galperin M.Y."/>
            <person name="Jogler C."/>
        </authorList>
    </citation>
    <scope>NUCLEOTIDE SEQUENCE [LARGE SCALE GENOMIC DNA]</scope>
    <source>
        <strain evidence="7 8">Poly30</strain>
    </source>
</reference>
<name>A0A518EW79_9BACT</name>
<dbReference type="SUPFAM" id="SSF56954">
    <property type="entry name" value="Outer membrane efflux proteins (OEP)"/>
    <property type="match status" value="1"/>
</dbReference>
<protein>
    <submittedName>
        <fullName evidence="7">Outer membrane efflux protein</fullName>
    </submittedName>
</protein>
<proteinExistence type="predicted"/>
<organism evidence="7 8">
    <name type="scientific">Saltatorellus ferox</name>
    <dbReference type="NCBI Taxonomy" id="2528018"/>
    <lineage>
        <taxon>Bacteria</taxon>
        <taxon>Pseudomonadati</taxon>
        <taxon>Planctomycetota</taxon>
        <taxon>Planctomycetia</taxon>
        <taxon>Planctomycetia incertae sedis</taxon>
        <taxon>Saltatorellus</taxon>
    </lineage>
</organism>
<dbReference type="PANTHER" id="PTHR30026">
    <property type="entry name" value="OUTER MEMBRANE PROTEIN TOLC"/>
    <property type="match status" value="1"/>
</dbReference>
<dbReference type="GO" id="GO:1990281">
    <property type="term" value="C:efflux pump complex"/>
    <property type="evidence" value="ECO:0007669"/>
    <property type="project" value="TreeGrafter"/>
</dbReference>
<dbReference type="GO" id="GO:0015288">
    <property type="term" value="F:porin activity"/>
    <property type="evidence" value="ECO:0007669"/>
    <property type="project" value="TreeGrafter"/>
</dbReference>
<evidence type="ECO:0000313" key="8">
    <source>
        <dbReference type="Proteomes" id="UP000320390"/>
    </source>
</evidence>
<evidence type="ECO:0000256" key="4">
    <source>
        <dbReference type="ARBA" id="ARBA00023136"/>
    </source>
</evidence>
<dbReference type="GO" id="GO:0015562">
    <property type="term" value="F:efflux transmembrane transporter activity"/>
    <property type="evidence" value="ECO:0007669"/>
    <property type="project" value="InterPro"/>
</dbReference>
<evidence type="ECO:0000313" key="7">
    <source>
        <dbReference type="EMBL" id="QDV08346.1"/>
    </source>
</evidence>
<dbReference type="GO" id="GO:0009279">
    <property type="term" value="C:cell outer membrane"/>
    <property type="evidence" value="ECO:0007669"/>
    <property type="project" value="UniProtKB-SubCell"/>
</dbReference>
<sequence length="570" mass="62961">MASGDLLTGCYSPPELRDRADRDALALVDQRRAQLFGENSPFALPAVTASFGREDRPQEEWTIREQILSGVIDEVGPLNVVTSLEIAAENSQEVQEQREQLYLSALTLTQDRWNFGYRYNADGTGDVGGQLDGDGSSASTGFGASVTRVLGSGATILASVGSNLFRFISTGDGWDALSNVGVSVTQPLLRGSGRLITLEPLRQSERNLIYGVRSYERFRRTYAVDVASRVYRVLQARNQLYNERLNFDNLLLLSRRNDALAEAGQLSEIQADQARQDQLRSKNRLVTLQGNVDRQLDAFKVFLGLPLSVELDFEDGILESLGADSSFIDGLDQDVAVEFAIDHRLDVMTSFDRVQDATRREAITRDALRVGLTVSGAVNSTSPDGRPLSFQGGDANWSAAVDLDLPVDLLPARNAWRRAEINLVDTKRTYDRFLDNVSVTVRDALRRAKNSYQSFEIQRNAVYVANRRVEGTLLSQKAGLATTRDILESQEAQRQARDAETSARIDYTLALLDLWLELEILRVDENGVRVEAELAIELRERLAAAAFPNQAPTDAPTDAPTEAPAEVSND</sequence>
<keyword evidence="2" id="KW-1134">Transmembrane beta strand</keyword>
<dbReference type="Proteomes" id="UP000320390">
    <property type="component" value="Chromosome"/>
</dbReference>
<keyword evidence="4" id="KW-0472">Membrane</keyword>
<evidence type="ECO:0000256" key="3">
    <source>
        <dbReference type="ARBA" id="ARBA00022692"/>
    </source>
</evidence>
<dbReference type="OrthoDB" id="235971at2"/>
<feature type="region of interest" description="Disordered" evidence="6">
    <location>
        <begin position="547"/>
        <end position="570"/>
    </location>
</feature>
<dbReference type="PANTHER" id="PTHR30026:SF20">
    <property type="entry name" value="OUTER MEMBRANE PROTEIN TOLC"/>
    <property type="match status" value="1"/>
</dbReference>
<evidence type="ECO:0000256" key="5">
    <source>
        <dbReference type="ARBA" id="ARBA00023237"/>
    </source>
</evidence>
<accession>A0A518EW79</accession>
<evidence type="ECO:0000256" key="2">
    <source>
        <dbReference type="ARBA" id="ARBA00022452"/>
    </source>
</evidence>